<gene>
    <name evidence="6" type="ORF">K3U94_00150</name>
</gene>
<keyword evidence="2 4" id="KW-0238">DNA-binding</keyword>
<evidence type="ECO:0000259" key="5">
    <source>
        <dbReference type="PROSITE" id="PS50977"/>
    </source>
</evidence>
<dbReference type="InterPro" id="IPR001647">
    <property type="entry name" value="HTH_TetR"/>
</dbReference>
<evidence type="ECO:0000313" key="7">
    <source>
        <dbReference type="Proteomes" id="UP000825008"/>
    </source>
</evidence>
<evidence type="ECO:0000256" key="4">
    <source>
        <dbReference type="PROSITE-ProRule" id="PRU00335"/>
    </source>
</evidence>
<dbReference type="EMBL" id="CP080997">
    <property type="protein sequence ID" value="QZA07826.1"/>
    <property type="molecule type" value="Genomic_DNA"/>
</dbReference>
<reference evidence="6" key="1">
    <citation type="submission" date="2021-08" db="EMBL/GenBank/DDBJ databases">
        <title>Whole genome sequencing of non-tuberculosis mycobacteria type-strains.</title>
        <authorList>
            <person name="Igarashi Y."/>
            <person name="Osugi A."/>
            <person name="Mitarai S."/>
        </authorList>
    </citation>
    <scope>NUCLEOTIDE SEQUENCE</scope>
    <source>
        <strain evidence="6">JCM 30995</strain>
    </source>
</reference>
<dbReference type="PANTHER" id="PTHR30055:SF234">
    <property type="entry name" value="HTH-TYPE TRANSCRIPTIONAL REGULATOR BETI"/>
    <property type="match status" value="1"/>
</dbReference>
<name>A0A9X7WGI4_9MYCO</name>
<dbReference type="PANTHER" id="PTHR30055">
    <property type="entry name" value="HTH-TYPE TRANSCRIPTIONAL REGULATOR RUTR"/>
    <property type="match status" value="1"/>
</dbReference>
<dbReference type="InterPro" id="IPR036271">
    <property type="entry name" value="Tet_transcr_reg_TetR-rel_C_sf"/>
</dbReference>
<dbReference type="KEGG" id="mher:K3U94_00150"/>
<dbReference type="GO" id="GO:0003700">
    <property type="term" value="F:DNA-binding transcription factor activity"/>
    <property type="evidence" value="ECO:0007669"/>
    <property type="project" value="TreeGrafter"/>
</dbReference>
<evidence type="ECO:0000313" key="6">
    <source>
        <dbReference type="EMBL" id="QZA07826.1"/>
    </source>
</evidence>
<dbReference type="PRINTS" id="PR00455">
    <property type="entry name" value="HTHTETR"/>
</dbReference>
<dbReference type="GO" id="GO:0000976">
    <property type="term" value="F:transcription cis-regulatory region binding"/>
    <property type="evidence" value="ECO:0007669"/>
    <property type="project" value="TreeGrafter"/>
</dbReference>
<protein>
    <submittedName>
        <fullName evidence="6">TetR/AcrR family transcriptional regulator</fullName>
    </submittedName>
</protein>
<keyword evidence="3" id="KW-0804">Transcription</keyword>
<feature type="domain" description="HTH tetR-type" evidence="5">
    <location>
        <begin position="25"/>
        <end position="85"/>
    </location>
</feature>
<evidence type="ECO:0000256" key="2">
    <source>
        <dbReference type="ARBA" id="ARBA00023125"/>
    </source>
</evidence>
<organism evidence="6 7">
    <name type="scientific">Mycolicibacter heraklionensis</name>
    <dbReference type="NCBI Taxonomy" id="512402"/>
    <lineage>
        <taxon>Bacteria</taxon>
        <taxon>Bacillati</taxon>
        <taxon>Actinomycetota</taxon>
        <taxon>Actinomycetes</taxon>
        <taxon>Mycobacteriales</taxon>
        <taxon>Mycobacteriaceae</taxon>
        <taxon>Mycolicibacter</taxon>
    </lineage>
</organism>
<dbReference type="SUPFAM" id="SSF46689">
    <property type="entry name" value="Homeodomain-like"/>
    <property type="match status" value="1"/>
</dbReference>
<sequence>MCLLLVRLADQEVAVNAASASSTSPSTTDRLLDATEKLLADKGIRATTMIDVAQAAGVSRAWLYRNFPDKPTLVGAAIIRLIETSWAQTRAELSTLTGFEDQLVAGVQIGRRAYDDPGTLLMRLRTAEPEEFTACAGAGVRGLVPDLAAFWFPFVEAAAESGDIHPDTDLPEASEWVARVMISLGSVPGNHMDPDDPEAVRRHLCRYVLPGLRQAPTTATPKGKR</sequence>
<dbReference type="InterPro" id="IPR050109">
    <property type="entry name" value="HTH-type_TetR-like_transc_reg"/>
</dbReference>
<evidence type="ECO:0000256" key="1">
    <source>
        <dbReference type="ARBA" id="ARBA00023015"/>
    </source>
</evidence>
<dbReference type="PROSITE" id="PS50977">
    <property type="entry name" value="HTH_TETR_2"/>
    <property type="match status" value="1"/>
</dbReference>
<feature type="DNA-binding region" description="H-T-H motif" evidence="4">
    <location>
        <begin position="48"/>
        <end position="67"/>
    </location>
</feature>
<dbReference type="AlphaFoldDB" id="A0A9X7WGI4"/>
<proteinExistence type="predicted"/>
<dbReference type="Proteomes" id="UP000825008">
    <property type="component" value="Chromosome"/>
</dbReference>
<dbReference type="Pfam" id="PF00440">
    <property type="entry name" value="TetR_N"/>
    <property type="match status" value="1"/>
</dbReference>
<accession>A0A9X7WGI4</accession>
<keyword evidence="1" id="KW-0805">Transcription regulation</keyword>
<dbReference type="SUPFAM" id="SSF48498">
    <property type="entry name" value="Tetracyclin repressor-like, C-terminal domain"/>
    <property type="match status" value="1"/>
</dbReference>
<dbReference type="InterPro" id="IPR009057">
    <property type="entry name" value="Homeodomain-like_sf"/>
</dbReference>
<dbReference type="Gene3D" id="1.10.357.10">
    <property type="entry name" value="Tetracycline Repressor, domain 2"/>
    <property type="match status" value="1"/>
</dbReference>
<evidence type="ECO:0000256" key="3">
    <source>
        <dbReference type="ARBA" id="ARBA00023163"/>
    </source>
</evidence>